<dbReference type="EC" id="2.1.1.-" evidence="4"/>
<comment type="similarity">
    <text evidence="1 4">Belongs to the trimethylamine methyltransferase family.</text>
</comment>
<name>A0ABS5RV02_9HYPH</name>
<evidence type="ECO:0000313" key="5">
    <source>
        <dbReference type="EMBL" id="MBS9720802.1"/>
    </source>
</evidence>
<organism evidence="5 6">
    <name type="scientific">Tianweitania aestuarii</name>
    <dbReference type="NCBI Taxonomy" id="2814886"/>
    <lineage>
        <taxon>Bacteria</taxon>
        <taxon>Pseudomonadati</taxon>
        <taxon>Pseudomonadota</taxon>
        <taxon>Alphaproteobacteria</taxon>
        <taxon>Hyphomicrobiales</taxon>
        <taxon>Phyllobacteriaceae</taxon>
        <taxon>Tianweitania</taxon>
    </lineage>
</organism>
<sequence>MTDLPLLSDLAPLTDRLRRGGGRAGKRIGGASAFEQPAFRQLKIPFTPTRIVSDDELESIHLASLRVLKEIGVDVLHEGAKQIMKEHGADVEPGSDRVRFDADLILDLIAHAPSEFTLHARNPAHNVTFGGNNIVFAMVASAPNCSDIDRGRRPGNQEDYRNFLRLAQMHNIIHLTGGYPVEPIDIHPSVRHLECIRDLAVLTDKVFHIYSLGKERNVDGIELARIARGISREQLEREPSVFTIINTNSPLKLDIPMMEGIIQMASAGQVVVVTPFTLSGAMAPVTIGGALVQQNAEALAGLAFAQMVKKGAPVAYGGFTSNVDMKSGAPAFGTPEYMKAQSVGGQLARRYNIPYRTSNTCAANAMDAQAAYESVFSLWGAIQGGGNFMMHAAGWLEGGLRASFEKVILDIDLLQMVAEYLTPLDLSEDALAVDAIRDVGPGGHFFGTPHTQSRYKNAFYSPVLSDWRNYESWAEAGSPTALDKANRVFKERLAVYEQPPMDPSIREELDAFVDKRRAEGGAPTDF</sequence>
<dbReference type="Gene3D" id="3.20.20.480">
    <property type="entry name" value="Trimethylamine methyltransferase-like"/>
    <property type="match status" value="1"/>
</dbReference>
<dbReference type="Proteomes" id="UP001297272">
    <property type="component" value="Unassembled WGS sequence"/>
</dbReference>
<dbReference type="GO" id="GO:0032259">
    <property type="term" value="P:methylation"/>
    <property type="evidence" value="ECO:0007669"/>
    <property type="project" value="UniProtKB-KW"/>
</dbReference>
<keyword evidence="3 4" id="KW-0808">Transferase</keyword>
<reference evidence="5 6" key="1">
    <citation type="submission" date="2021-03" db="EMBL/GenBank/DDBJ databases">
        <title>Tianweitania aestuarii sp. nov., isolated from a tidal flat.</title>
        <authorList>
            <person name="Park S."/>
            <person name="Yoon J.-H."/>
        </authorList>
    </citation>
    <scope>NUCLEOTIDE SEQUENCE [LARGE SCALE GENOMIC DNA]</scope>
    <source>
        <strain evidence="5 6">BSSL-BM11</strain>
    </source>
</reference>
<accession>A0ABS5RV02</accession>
<protein>
    <recommendedName>
        <fullName evidence="4">Methyltransferase</fullName>
        <ecNumber evidence="4">2.1.1.-</ecNumber>
    </recommendedName>
</protein>
<dbReference type="GO" id="GO:0008168">
    <property type="term" value="F:methyltransferase activity"/>
    <property type="evidence" value="ECO:0007669"/>
    <property type="project" value="UniProtKB-KW"/>
</dbReference>
<evidence type="ECO:0000256" key="1">
    <source>
        <dbReference type="ARBA" id="ARBA00007137"/>
    </source>
</evidence>
<keyword evidence="2 5" id="KW-0489">Methyltransferase</keyword>
<dbReference type="InterPro" id="IPR038601">
    <property type="entry name" value="MttB-like_sf"/>
</dbReference>
<evidence type="ECO:0000313" key="6">
    <source>
        <dbReference type="Proteomes" id="UP001297272"/>
    </source>
</evidence>
<dbReference type="EMBL" id="JAFMNX010000002">
    <property type="protein sequence ID" value="MBS9720802.1"/>
    <property type="molecule type" value="Genomic_DNA"/>
</dbReference>
<dbReference type="Pfam" id="PF06253">
    <property type="entry name" value="MTTB"/>
    <property type="match status" value="1"/>
</dbReference>
<dbReference type="RefSeq" id="WP_213984460.1">
    <property type="nucleotide sequence ID" value="NZ_JAFMNX010000002.1"/>
</dbReference>
<evidence type="ECO:0000256" key="3">
    <source>
        <dbReference type="ARBA" id="ARBA00022679"/>
    </source>
</evidence>
<dbReference type="PIRSF" id="PIRSF037567">
    <property type="entry name" value="MTTB_MeTrfase"/>
    <property type="match status" value="1"/>
</dbReference>
<dbReference type="InterPro" id="IPR010426">
    <property type="entry name" value="MTTB_MeTrfase"/>
</dbReference>
<evidence type="ECO:0000256" key="2">
    <source>
        <dbReference type="ARBA" id="ARBA00022603"/>
    </source>
</evidence>
<gene>
    <name evidence="5" type="ORF">JYU29_08895</name>
</gene>
<comment type="caution">
    <text evidence="5">The sequence shown here is derived from an EMBL/GenBank/DDBJ whole genome shotgun (WGS) entry which is preliminary data.</text>
</comment>
<keyword evidence="6" id="KW-1185">Reference proteome</keyword>
<proteinExistence type="inferred from homology"/>
<evidence type="ECO:0000256" key="4">
    <source>
        <dbReference type="PIRNR" id="PIRNR037567"/>
    </source>
</evidence>